<keyword evidence="7" id="KW-1185">Reference proteome</keyword>
<evidence type="ECO:0000256" key="3">
    <source>
        <dbReference type="ARBA" id="ARBA00023125"/>
    </source>
</evidence>
<evidence type="ECO:0000256" key="2">
    <source>
        <dbReference type="ARBA" id="ARBA00023015"/>
    </source>
</evidence>
<evidence type="ECO:0000256" key="4">
    <source>
        <dbReference type="ARBA" id="ARBA00023163"/>
    </source>
</evidence>
<comment type="caution">
    <text evidence="6">The sequence shown here is derived from an EMBL/GenBank/DDBJ whole genome shotgun (WGS) entry which is preliminary data.</text>
</comment>
<dbReference type="PANTHER" id="PTHR30126:SF40">
    <property type="entry name" value="HTH-TYPE TRANSCRIPTIONAL REGULATOR GLTR"/>
    <property type="match status" value="1"/>
</dbReference>
<dbReference type="AlphaFoldDB" id="A0A840QSU9"/>
<comment type="similarity">
    <text evidence="1">Belongs to the LysR transcriptional regulatory family.</text>
</comment>
<dbReference type="PRINTS" id="PR00039">
    <property type="entry name" value="HTHLYSR"/>
</dbReference>
<dbReference type="SUPFAM" id="SSF46785">
    <property type="entry name" value="Winged helix' DNA-binding domain"/>
    <property type="match status" value="1"/>
</dbReference>
<dbReference type="EMBL" id="JACHHB010000013">
    <property type="protein sequence ID" value="MBB5174445.1"/>
    <property type="molecule type" value="Genomic_DNA"/>
</dbReference>
<evidence type="ECO:0000256" key="1">
    <source>
        <dbReference type="ARBA" id="ARBA00009437"/>
    </source>
</evidence>
<dbReference type="SUPFAM" id="SSF53850">
    <property type="entry name" value="Periplasmic binding protein-like II"/>
    <property type="match status" value="1"/>
</dbReference>
<keyword evidence="3 6" id="KW-0238">DNA-binding</keyword>
<protein>
    <submittedName>
        <fullName evidence="6">DNA-binding transcriptional LysR family regulator</fullName>
    </submittedName>
</protein>
<dbReference type="Pfam" id="PF00126">
    <property type="entry name" value="HTH_1"/>
    <property type="match status" value="1"/>
</dbReference>
<dbReference type="GO" id="GO:0003700">
    <property type="term" value="F:DNA-binding transcription factor activity"/>
    <property type="evidence" value="ECO:0007669"/>
    <property type="project" value="InterPro"/>
</dbReference>
<dbReference type="PROSITE" id="PS50931">
    <property type="entry name" value="HTH_LYSR"/>
    <property type="match status" value="1"/>
</dbReference>
<evidence type="ECO:0000313" key="7">
    <source>
        <dbReference type="Proteomes" id="UP000551878"/>
    </source>
</evidence>
<dbReference type="RefSeq" id="WP_184664871.1">
    <property type="nucleotide sequence ID" value="NZ_JACHHB010000013.1"/>
</dbReference>
<reference evidence="6 7" key="1">
    <citation type="submission" date="2020-08" db="EMBL/GenBank/DDBJ databases">
        <title>Genomic Encyclopedia of Type Strains, Phase IV (KMG-IV): sequencing the most valuable type-strain genomes for metagenomic binning, comparative biology and taxonomic classification.</title>
        <authorList>
            <person name="Goeker M."/>
        </authorList>
    </citation>
    <scope>NUCLEOTIDE SEQUENCE [LARGE SCALE GENOMIC DNA]</scope>
    <source>
        <strain evidence="6 7">DSM 24696</strain>
    </source>
</reference>
<organism evidence="6 7">
    <name type="scientific">Texcoconibacillus texcoconensis</name>
    <dbReference type="NCBI Taxonomy" id="1095777"/>
    <lineage>
        <taxon>Bacteria</taxon>
        <taxon>Bacillati</taxon>
        <taxon>Bacillota</taxon>
        <taxon>Bacilli</taxon>
        <taxon>Bacillales</taxon>
        <taxon>Bacillaceae</taxon>
        <taxon>Texcoconibacillus</taxon>
    </lineage>
</organism>
<accession>A0A840QSU9</accession>
<dbReference type="PANTHER" id="PTHR30126">
    <property type="entry name" value="HTH-TYPE TRANSCRIPTIONAL REGULATOR"/>
    <property type="match status" value="1"/>
</dbReference>
<keyword evidence="2" id="KW-0805">Transcription regulation</keyword>
<dbReference type="Gene3D" id="3.40.190.10">
    <property type="entry name" value="Periplasmic binding protein-like II"/>
    <property type="match status" value="2"/>
</dbReference>
<dbReference type="InterPro" id="IPR036390">
    <property type="entry name" value="WH_DNA-bd_sf"/>
</dbReference>
<evidence type="ECO:0000313" key="6">
    <source>
        <dbReference type="EMBL" id="MBB5174445.1"/>
    </source>
</evidence>
<dbReference type="Pfam" id="PF03466">
    <property type="entry name" value="LysR_substrate"/>
    <property type="match status" value="1"/>
</dbReference>
<dbReference type="InterPro" id="IPR005119">
    <property type="entry name" value="LysR_subst-bd"/>
</dbReference>
<dbReference type="InterPro" id="IPR047788">
    <property type="entry name" value="LysR-like_Sec_metab"/>
</dbReference>
<evidence type="ECO:0000259" key="5">
    <source>
        <dbReference type="PROSITE" id="PS50931"/>
    </source>
</evidence>
<sequence>MNEKWLASFITLVEFRNFSKAAQHLNVAQSSVTKHLKGLEDELGATLIDRDSFSPTEEGKWVYEKAKKWTKEWKQLREACKKRGENWKKTLRIGASTTPGTYFLPALCRTFNHTFPQIRLSLQIDDSTTIASSLKQGDLDVALTGAPLTHKDVATFPLIEDRLAIIGQKMDHTPSITSEEDLRPHLFVKRKDGSGTFLDAERGLKTWGISMAELETAAIAPTTESTLSLVEAGVGYGFVSELAMKFEKNRSIATCGFLPSIRTFYISYWKSKNNVDESKAFTDLAFKYIKQTFPY</sequence>
<feature type="domain" description="HTH lysR-type" evidence="5">
    <location>
        <begin position="1"/>
        <end position="56"/>
    </location>
</feature>
<dbReference type="GO" id="GO:0000976">
    <property type="term" value="F:transcription cis-regulatory region binding"/>
    <property type="evidence" value="ECO:0007669"/>
    <property type="project" value="TreeGrafter"/>
</dbReference>
<dbReference type="NCBIfam" id="NF040786">
    <property type="entry name" value="LysR_Sec_metab"/>
    <property type="match status" value="1"/>
</dbReference>
<dbReference type="InterPro" id="IPR036388">
    <property type="entry name" value="WH-like_DNA-bd_sf"/>
</dbReference>
<proteinExistence type="inferred from homology"/>
<gene>
    <name evidence="6" type="ORF">HNQ41_002660</name>
</gene>
<dbReference type="Proteomes" id="UP000551878">
    <property type="component" value="Unassembled WGS sequence"/>
</dbReference>
<keyword evidence="4" id="KW-0804">Transcription</keyword>
<dbReference type="InterPro" id="IPR000847">
    <property type="entry name" value="LysR_HTH_N"/>
</dbReference>
<name>A0A840QSU9_9BACI</name>
<dbReference type="Gene3D" id="1.10.10.10">
    <property type="entry name" value="Winged helix-like DNA-binding domain superfamily/Winged helix DNA-binding domain"/>
    <property type="match status" value="1"/>
</dbReference>